<protein>
    <submittedName>
        <fullName evidence="2">Uncharacterized protein</fullName>
    </submittedName>
</protein>
<comment type="caution">
    <text evidence="2">The sequence shown here is derived from an EMBL/GenBank/DDBJ whole genome shotgun (WGS) entry which is preliminary data.</text>
</comment>
<feature type="compositionally biased region" description="Basic and acidic residues" evidence="1">
    <location>
        <begin position="122"/>
        <end position="135"/>
    </location>
</feature>
<sequence length="155" mass="17451">MDFDPPVTVHHLLDYCSIIFSQEVQLVSPASFSSSMDVTPYDTAIIPPSSLEFKGRTGESQNIKDLLKILNKIWSFEEQHGSNISLVKDLKAGLDHSLATIKDLLQEKQINRQDFMKQVAEDKLAGRSTEQDRTKSALQRQLTKRSGGSLKSFLR</sequence>
<gene>
    <name evidence="2" type="ORF">Nepgr_002292</name>
</gene>
<evidence type="ECO:0000313" key="2">
    <source>
        <dbReference type="EMBL" id="GMH00453.1"/>
    </source>
</evidence>
<keyword evidence="3" id="KW-1185">Reference proteome</keyword>
<dbReference type="PANTHER" id="PTHR31071:SF9">
    <property type="entry name" value="INTRACELLULAR PROTEIN TRANSPORT PROTEIN USO1-RELATED"/>
    <property type="match status" value="1"/>
</dbReference>
<dbReference type="AlphaFoldDB" id="A0AAD3RY67"/>
<reference evidence="2" key="1">
    <citation type="submission" date="2023-05" db="EMBL/GenBank/DDBJ databases">
        <title>Nepenthes gracilis genome sequencing.</title>
        <authorList>
            <person name="Fukushima K."/>
        </authorList>
    </citation>
    <scope>NUCLEOTIDE SEQUENCE</scope>
    <source>
        <strain evidence="2">SING2019-196</strain>
    </source>
</reference>
<proteinExistence type="predicted"/>
<dbReference type="PANTHER" id="PTHR31071">
    <property type="entry name" value="GB|AAF24581.1"/>
    <property type="match status" value="1"/>
</dbReference>
<name>A0AAD3RY67_NEPGR</name>
<dbReference type="EMBL" id="BSYO01000002">
    <property type="protein sequence ID" value="GMH00453.1"/>
    <property type="molecule type" value="Genomic_DNA"/>
</dbReference>
<feature type="region of interest" description="Disordered" evidence="1">
    <location>
        <begin position="122"/>
        <end position="155"/>
    </location>
</feature>
<accession>A0AAD3RY67</accession>
<evidence type="ECO:0000313" key="3">
    <source>
        <dbReference type="Proteomes" id="UP001279734"/>
    </source>
</evidence>
<dbReference type="InterPro" id="IPR043424">
    <property type="entry name" value="BLT-like"/>
</dbReference>
<organism evidence="2 3">
    <name type="scientific">Nepenthes gracilis</name>
    <name type="common">Slender pitcher plant</name>
    <dbReference type="NCBI Taxonomy" id="150966"/>
    <lineage>
        <taxon>Eukaryota</taxon>
        <taxon>Viridiplantae</taxon>
        <taxon>Streptophyta</taxon>
        <taxon>Embryophyta</taxon>
        <taxon>Tracheophyta</taxon>
        <taxon>Spermatophyta</taxon>
        <taxon>Magnoliopsida</taxon>
        <taxon>eudicotyledons</taxon>
        <taxon>Gunneridae</taxon>
        <taxon>Pentapetalae</taxon>
        <taxon>Caryophyllales</taxon>
        <taxon>Nepenthaceae</taxon>
        <taxon>Nepenthes</taxon>
    </lineage>
</organism>
<dbReference type="Proteomes" id="UP001279734">
    <property type="component" value="Unassembled WGS sequence"/>
</dbReference>
<feature type="compositionally biased region" description="Polar residues" evidence="1">
    <location>
        <begin position="136"/>
        <end position="146"/>
    </location>
</feature>
<evidence type="ECO:0000256" key="1">
    <source>
        <dbReference type="SAM" id="MobiDB-lite"/>
    </source>
</evidence>